<accession>A0A917N8E5</accession>
<evidence type="ECO:0000313" key="13">
    <source>
        <dbReference type="Proteomes" id="UP000630149"/>
    </source>
</evidence>
<evidence type="ECO:0000256" key="2">
    <source>
        <dbReference type="ARBA" id="ARBA00017703"/>
    </source>
</evidence>
<reference evidence="12" key="1">
    <citation type="journal article" date="2014" name="Int. J. Syst. Evol. Microbiol.">
        <title>Complete genome sequence of Corynebacterium casei LMG S-19264T (=DSM 44701T), isolated from a smear-ripened cheese.</title>
        <authorList>
            <consortium name="US DOE Joint Genome Institute (JGI-PGF)"/>
            <person name="Walter F."/>
            <person name="Albersmeier A."/>
            <person name="Kalinowski J."/>
            <person name="Ruckert C."/>
        </authorList>
    </citation>
    <scope>NUCLEOTIDE SEQUENCE</scope>
    <source>
        <strain evidence="12">JCM 13919</strain>
    </source>
</reference>
<dbReference type="InterPro" id="IPR032780">
    <property type="entry name" value="DNA_pol3_delt_C"/>
</dbReference>
<organism evidence="12 13">
    <name type="scientific">Legionella impletisoli</name>
    <dbReference type="NCBI Taxonomy" id="343510"/>
    <lineage>
        <taxon>Bacteria</taxon>
        <taxon>Pseudomonadati</taxon>
        <taxon>Pseudomonadota</taxon>
        <taxon>Gammaproteobacteria</taxon>
        <taxon>Legionellales</taxon>
        <taxon>Legionellaceae</taxon>
        <taxon>Legionella</taxon>
    </lineage>
</organism>
<dbReference type="SUPFAM" id="SSF52540">
    <property type="entry name" value="P-loop containing nucleoside triphosphate hydrolases"/>
    <property type="match status" value="1"/>
</dbReference>
<dbReference type="InterPro" id="IPR005790">
    <property type="entry name" value="DNA_polIII_delta"/>
</dbReference>
<dbReference type="GO" id="GO:0003887">
    <property type="term" value="F:DNA-directed DNA polymerase activity"/>
    <property type="evidence" value="ECO:0007669"/>
    <property type="project" value="UniProtKB-UniRule"/>
</dbReference>
<reference evidence="12" key="2">
    <citation type="submission" date="2020-09" db="EMBL/GenBank/DDBJ databases">
        <authorList>
            <person name="Sun Q."/>
            <person name="Ohkuma M."/>
        </authorList>
    </citation>
    <scope>NUCLEOTIDE SEQUENCE</scope>
    <source>
        <strain evidence="12">JCM 13919</strain>
    </source>
</reference>
<dbReference type="PANTHER" id="PTHR34388">
    <property type="entry name" value="DNA POLYMERASE III SUBUNIT DELTA"/>
    <property type="match status" value="1"/>
</dbReference>
<evidence type="ECO:0000256" key="7">
    <source>
        <dbReference type="ARBA" id="ARBA00034754"/>
    </source>
</evidence>
<dbReference type="InterPro" id="IPR008921">
    <property type="entry name" value="DNA_pol3_clamp-load_cplx_C"/>
</dbReference>
<dbReference type="EC" id="2.7.7.7" evidence="1 9"/>
<dbReference type="GO" id="GO:0006261">
    <property type="term" value="P:DNA-templated DNA replication"/>
    <property type="evidence" value="ECO:0007669"/>
    <property type="project" value="TreeGrafter"/>
</dbReference>
<dbReference type="OrthoDB" id="9770982at2"/>
<protein>
    <recommendedName>
        <fullName evidence="2 9">DNA polymerase III subunit delta</fullName>
        <ecNumber evidence="1 9">2.7.7.7</ecNumber>
    </recommendedName>
</protein>
<evidence type="ECO:0000256" key="9">
    <source>
        <dbReference type="NCBIfam" id="TIGR01128"/>
    </source>
</evidence>
<keyword evidence="4" id="KW-0548">Nucleotidyltransferase</keyword>
<dbReference type="InterPro" id="IPR010372">
    <property type="entry name" value="DNA_pol3_delta_N"/>
</dbReference>
<dbReference type="CDD" id="cd18138">
    <property type="entry name" value="HLD_clamp_pol_III_delta"/>
    <property type="match status" value="1"/>
</dbReference>
<dbReference type="PANTHER" id="PTHR34388:SF1">
    <property type="entry name" value="DNA POLYMERASE III SUBUNIT DELTA"/>
    <property type="match status" value="1"/>
</dbReference>
<proteinExistence type="inferred from homology"/>
<dbReference type="GO" id="GO:0009360">
    <property type="term" value="C:DNA polymerase III complex"/>
    <property type="evidence" value="ECO:0007669"/>
    <property type="project" value="UniProtKB-UniRule"/>
</dbReference>
<evidence type="ECO:0000256" key="5">
    <source>
        <dbReference type="ARBA" id="ARBA00022705"/>
    </source>
</evidence>
<keyword evidence="5" id="KW-0235">DNA replication</keyword>
<feature type="domain" description="DNA polymerase III delta N-terminal" evidence="10">
    <location>
        <begin position="20"/>
        <end position="124"/>
    </location>
</feature>
<dbReference type="Pfam" id="PF06144">
    <property type="entry name" value="DNA_pol3_delta"/>
    <property type="match status" value="1"/>
</dbReference>
<evidence type="ECO:0000256" key="3">
    <source>
        <dbReference type="ARBA" id="ARBA00022679"/>
    </source>
</evidence>
<name>A0A917N8E5_9GAMM</name>
<evidence type="ECO:0000259" key="11">
    <source>
        <dbReference type="Pfam" id="PF14840"/>
    </source>
</evidence>
<evidence type="ECO:0000256" key="6">
    <source>
        <dbReference type="ARBA" id="ARBA00022932"/>
    </source>
</evidence>
<dbReference type="AlphaFoldDB" id="A0A917N8E5"/>
<dbReference type="Gene3D" id="3.40.50.300">
    <property type="entry name" value="P-loop containing nucleotide triphosphate hydrolases"/>
    <property type="match status" value="1"/>
</dbReference>
<dbReference type="RefSeq" id="WP_131775438.1">
    <property type="nucleotide sequence ID" value="NZ_BMOB01000001.1"/>
</dbReference>
<sequence length="331" mass="37947">MLIKYEALAANLKKSIKALYIITGQDPYLLNDAQHQIKLACRQQGEVDCKTVQLINSSDWTLLLDEANNYSLFADHVLINAYYDKKTIEKAGKEAILSYLKATNPRCQIILNAPNVPAKQLQWLSSEREALIVQIYSFSPKALQQWIASELKQHGFNFEQDIPSLIQQYTQGNMLACAQTIEKLALTLLPNQHLNIDEVKEHLFDQCDYQLYELADACLAAQPARAIHLLRQACESRKEPTLILWILVQEIRLLIQLSSLIQHSHPIHAACTQLKIWPQKRSQYEVALKRLPPSSLYRLLQSSHKIDQIIKAGKEGNVWHEFENLVMNMCH</sequence>
<dbReference type="Gene3D" id="1.20.272.10">
    <property type="match status" value="1"/>
</dbReference>
<evidence type="ECO:0000256" key="1">
    <source>
        <dbReference type="ARBA" id="ARBA00012417"/>
    </source>
</evidence>
<dbReference type="SUPFAM" id="SSF48019">
    <property type="entry name" value="post-AAA+ oligomerization domain-like"/>
    <property type="match status" value="1"/>
</dbReference>
<comment type="caution">
    <text evidence="12">The sequence shown here is derived from an EMBL/GenBank/DDBJ whole genome shotgun (WGS) entry which is preliminary data.</text>
</comment>
<keyword evidence="13" id="KW-1185">Reference proteome</keyword>
<comment type="similarity">
    <text evidence="7">Belongs to the DNA polymerase HolA subunit family.</text>
</comment>
<dbReference type="InterPro" id="IPR027417">
    <property type="entry name" value="P-loop_NTPase"/>
</dbReference>
<gene>
    <name evidence="12" type="primary">holA</name>
    <name evidence="12" type="ORF">GCM10007966_01960</name>
</gene>
<dbReference type="EMBL" id="BMOB01000001">
    <property type="protein sequence ID" value="GGI76833.1"/>
    <property type="molecule type" value="Genomic_DNA"/>
</dbReference>
<dbReference type="NCBIfam" id="TIGR01128">
    <property type="entry name" value="holA"/>
    <property type="match status" value="1"/>
</dbReference>
<dbReference type="Pfam" id="PF14840">
    <property type="entry name" value="DNA_pol3_delt_C"/>
    <property type="match status" value="1"/>
</dbReference>
<dbReference type="Gene3D" id="1.10.8.60">
    <property type="match status" value="1"/>
</dbReference>
<evidence type="ECO:0000313" key="12">
    <source>
        <dbReference type="EMBL" id="GGI76833.1"/>
    </source>
</evidence>
<dbReference type="GO" id="GO:0003677">
    <property type="term" value="F:DNA binding"/>
    <property type="evidence" value="ECO:0007669"/>
    <property type="project" value="InterPro"/>
</dbReference>
<evidence type="ECO:0000259" key="10">
    <source>
        <dbReference type="Pfam" id="PF06144"/>
    </source>
</evidence>
<keyword evidence="6" id="KW-0239">DNA-directed DNA polymerase</keyword>
<feature type="domain" description="DNA polymerase III subunit delta C-terminal" evidence="11">
    <location>
        <begin position="214"/>
        <end position="331"/>
    </location>
</feature>
<dbReference type="Proteomes" id="UP000630149">
    <property type="component" value="Unassembled WGS sequence"/>
</dbReference>
<evidence type="ECO:0000256" key="4">
    <source>
        <dbReference type="ARBA" id="ARBA00022695"/>
    </source>
</evidence>
<evidence type="ECO:0000256" key="8">
    <source>
        <dbReference type="ARBA" id="ARBA00049244"/>
    </source>
</evidence>
<keyword evidence="3" id="KW-0808">Transferase</keyword>
<comment type="catalytic activity">
    <reaction evidence="8">
        <text>DNA(n) + a 2'-deoxyribonucleoside 5'-triphosphate = DNA(n+1) + diphosphate</text>
        <dbReference type="Rhea" id="RHEA:22508"/>
        <dbReference type="Rhea" id="RHEA-COMP:17339"/>
        <dbReference type="Rhea" id="RHEA-COMP:17340"/>
        <dbReference type="ChEBI" id="CHEBI:33019"/>
        <dbReference type="ChEBI" id="CHEBI:61560"/>
        <dbReference type="ChEBI" id="CHEBI:173112"/>
        <dbReference type="EC" id="2.7.7.7"/>
    </reaction>
</comment>